<keyword evidence="3 6" id="KW-0012">Acyltransferase</keyword>
<evidence type="ECO:0000256" key="4">
    <source>
        <dbReference type="SAM" id="Phobius"/>
    </source>
</evidence>
<dbReference type="Pfam" id="PF16076">
    <property type="entry name" value="Acyltransf_C"/>
    <property type="match status" value="1"/>
</dbReference>
<dbReference type="PANTHER" id="PTHR10983">
    <property type="entry name" value="1-ACYLGLYCEROL-3-PHOSPHATE ACYLTRANSFERASE-RELATED"/>
    <property type="match status" value="1"/>
</dbReference>
<feature type="transmembrane region" description="Helical" evidence="4">
    <location>
        <begin position="418"/>
        <end position="439"/>
    </location>
</feature>
<dbReference type="InterPro" id="IPR002123">
    <property type="entry name" value="Plipid/glycerol_acylTrfase"/>
</dbReference>
<dbReference type="GO" id="GO:0036149">
    <property type="term" value="P:phosphatidylinositol acyl-chain remodeling"/>
    <property type="evidence" value="ECO:0007669"/>
    <property type="project" value="TreeGrafter"/>
</dbReference>
<evidence type="ECO:0000313" key="6">
    <source>
        <dbReference type="EMBL" id="MPC11475.1"/>
    </source>
</evidence>
<dbReference type="PANTHER" id="PTHR10983:SF2">
    <property type="entry name" value="ACYL-COA:LYSOPHOSPHATIDYLGLYCEROL ACYLTRANSFERASE 1"/>
    <property type="match status" value="1"/>
</dbReference>
<comment type="similarity">
    <text evidence="1">Belongs to the 1-acyl-sn-glycerol-3-phosphate acyltransferase family.</text>
</comment>
<evidence type="ECO:0000313" key="7">
    <source>
        <dbReference type="Proteomes" id="UP000324222"/>
    </source>
</evidence>
<dbReference type="Pfam" id="PF01553">
    <property type="entry name" value="Acyltransferase"/>
    <property type="match status" value="1"/>
</dbReference>
<organism evidence="6 7">
    <name type="scientific">Portunus trituberculatus</name>
    <name type="common">Swimming crab</name>
    <name type="synonym">Neptunus trituberculatus</name>
    <dbReference type="NCBI Taxonomy" id="210409"/>
    <lineage>
        <taxon>Eukaryota</taxon>
        <taxon>Metazoa</taxon>
        <taxon>Ecdysozoa</taxon>
        <taxon>Arthropoda</taxon>
        <taxon>Crustacea</taxon>
        <taxon>Multicrustacea</taxon>
        <taxon>Malacostraca</taxon>
        <taxon>Eumalacostraca</taxon>
        <taxon>Eucarida</taxon>
        <taxon>Decapoda</taxon>
        <taxon>Pleocyemata</taxon>
        <taxon>Brachyura</taxon>
        <taxon>Eubrachyura</taxon>
        <taxon>Portunoidea</taxon>
        <taxon>Portunidae</taxon>
        <taxon>Portuninae</taxon>
        <taxon>Portunus</taxon>
    </lineage>
</organism>
<dbReference type="SUPFAM" id="SSF69593">
    <property type="entry name" value="Glycerol-3-phosphate (1)-acyltransferase"/>
    <property type="match status" value="1"/>
</dbReference>
<keyword evidence="4" id="KW-0472">Membrane</keyword>
<proteinExistence type="inferred from homology"/>
<keyword evidence="2 6" id="KW-0808">Transferase</keyword>
<keyword evidence="7" id="KW-1185">Reference proteome</keyword>
<dbReference type="OrthoDB" id="5920068at2759"/>
<reference evidence="6 7" key="1">
    <citation type="submission" date="2019-05" db="EMBL/GenBank/DDBJ databases">
        <title>Another draft genome of Portunus trituberculatus and its Hox gene families provides insights of decapod evolution.</title>
        <authorList>
            <person name="Jeong J.-H."/>
            <person name="Song I."/>
            <person name="Kim S."/>
            <person name="Choi T."/>
            <person name="Kim D."/>
            <person name="Ryu S."/>
            <person name="Kim W."/>
        </authorList>
    </citation>
    <scope>NUCLEOTIDE SEQUENCE [LARGE SCALE GENOMIC DNA]</scope>
    <source>
        <tissue evidence="6">Muscle</tissue>
    </source>
</reference>
<name>A0A5B7CQK7_PORTR</name>
<dbReference type="GO" id="GO:0005783">
    <property type="term" value="C:endoplasmic reticulum"/>
    <property type="evidence" value="ECO:0007669"/>
    <property type="project" value="TreeGrafter"/>
</dbReference>
<accession>A0A5B7CQK7</accession>
<evidence type="ECO:0000259" key="5">
    <source>
        <dbReference type="SMART" id="SM00563"/>
    </source>
</evidence>
<sequence length="443" mass="51690">MSRNRRAGRSEQLPLTTNSTTRSAEAVFTVWPYGTWGLLSRVLCRNLFRSDVKIQSRRVPVRVPALPCCDNCSATSPIWCCMFPPRFVLTSLPWTAQHTTGSIRKVHFCWLLILQPLKWLSPTTYWRIEGVMFRWLLSMVALWSYSNGYHVVERGDDVWDLKDQRTLVLFNHQSTSDVPLIMAAFNSRIQLFNNIMWIMDHIFKYTNFGLVSWAHGDFFIQGGKEHRDSSLVKLENHLRNFYIPRMRKWLVLFPEGGFLKNRKPSSQRYALKNNLPVLENVSLPRVGALKVILDSVAADQNDEKTDTIKHLLDVTIAYPGGDPLDLPTIFGGWRPPCDTIFHYRRFNIEEVPKEEEALTEWLYTRYVEKEKILQEYYDTGVFPEAPTPHAPGYLVEKVPRLNGVQVVHDPLEFVLRHCFYLASTYIWVNIIAWIFSWIFSQLW</sequence>
<dbReference type="CDD" id="cd07990">
    <property type="entry name" value="LPLAT_LCLAT1-like"/>
    <property type="match status" value="1"/>
</dbReference>
<feature type="domain" description="Phospholipid/glycerol acyltransferase" evidence="5">
    <location>
        <begin position="166"/>
        <end position="282"/>
    </location>
</feature>
<gene>
    <name evidence="6" type="primary">LPGAT1</name>
    <name evidence="6" type="ORF">E2C01_004142</name>
</gene>
<dbReference type="Proteomes" id="UP000324222">
    <property type="component" value="Unassembled WGS sequence"/>
</dbReference>
<dbReference type="EMBL" id="VSRR010000164">
    <property type="protein sequence ID" value="MPC11475.1"/>
    <property type="molecule type" value="Genomic_DNA"/>
</dbReference>
<dbReference type="AlphaFoldDB" id="A0A5B7CQK7"/>
<keyword evidence="4" id="KW-0812">Transmembrane</keyword>
<evidence type="ECO:0000256" key="3">
    <source>
        <dbReference type="ARBA" id="ARBA00023315"/>
    </source>
</evidence>
<dbReference type="GO" id="GO:0016746">
    <property type="term" value="F:acyltransferase activity"/>
    <property type="evidence" value="ECO:0007669"/>
    <property type="project" value="UniProtKB-KW"/>
</dbReference>
<dbReference type="InterPro" id="IPR032098">
    <property type="entry name" value="Acyltransf_C"/>
</dbReference>
<protein>
    <submittedName>
        <fullName evidence="6">Acyl-CoA:lysophosphatidylglycerol acyltransferase 1</fullName>
    </submittedName>
</protein>
<evidence type="ECO:0000256" key="2">
    <source>
        <dbReference type="ARBA" id="ARBA00022679"/>
    </source>
</evidence>
<comment type="caution">
    <text evidence="6">The sequence shown here is derived from an EMBL/GenBank/DDBJ whole genome shotgun (WGS) entry which is preliminary data.</text>
</comment>
<dbReference type="SMART" id="SM00563">
    <property type="entry name" value="PlsC"/>
    <property type="match status" value="1"/>
</dbReference>
<evidence type="ECO:0000256" key="1">
    <source>
        <dbReference type="ARBA" id="ARBA00008655"/>
    </source>
</evidence>
<keyword evidence="4" id="KW-1133">Transmembrane helix</keyword>